<dbReference type="OrthoDB" id="9801098at2"/>
<comment type="caution">
    <text evidence="6">The sequence shown here is derived from an EMBL/GenBank/DDBJ whole genome shotgun (WGS) entry which is preliminary data.</text>
</comment>
<accession>A0A3D8M5F5</accession>
<dbReference type="Gene3D" id="3.40.50.450">
    <property type="match status" value="1"/>
</dbReference>
<dbReference type="Gene3D" id="3.30.1850.10">
    <property type="entry name" value="MoCo carrier protein-like"/>
    <property type="match status" value="1"/>
</dbReference>
<name>A0A3D8M5F5_9ALTE</name>
<gene>
    <name evidence="6" type="ORF">DXV75_14290</name>
</gene>
<comment type="catalytic activity">
    <reaction evidence="1">
        <text>AMP + H2O = D-ribose 5-phosphate + adenine</text>
        <dbReference type="Rhea" id="RHEA:20129"/>
        <dbReference type="ChEBI" id="CHEBI:15377"/>
        <dbReference type="ChEBI" id="CHEBI:16708"/>
        <dbReference type="ChEBI" id="CHEBI:78346"/>
        <dbReference type="ChEBI" id="CHEBI:456215"/>
        <dbReference type="EC" id="3.2.2.4"/>
    </reaction>
</comment>
<organism evidence="6 7">
    <name type="scientific">Alteromonas aestuariivivens</name>
    <dbReference type="NCBI Taxonomy" id="1938339"/>
    <lineage>
        <taxon>Bacteria</taxon>
        <taxon>Pseudomonadati</taxon>
        <taxon>Pseudomonadota</taxon>
        <taxon>Gammaproteobacteria</taxon>
        <taxon>Alteromonadales</taxon>
        <taxon>Alteromonadaceae</taxon>
        <taxon>Alteromonas/Salinimonas group</taxon>
        <taxon>Alteromonas</taxon>
    </lineage>
</organism>
<dbReference type="SUPFAM" id="SSF102405">
    <property type="entry name" value="MCP/YpsA-like"/>
    <property type="match status" value="1"/>
</dbReference>
<dbReference type="Pfam" id="PF03641">
    <property type="entry name" value="Lysine_decarbox"/>
    <property type="match status" value="1"/>
</dbReference>
<dbReference type="InterPro" id="IPR037153">
    <property type="entry name" value="PpnN-like_sf"/>
</dbReference>
<evidence type="ECO:0000256" key="1">
    <source>
        <dbReference type="ARBA" id="ARBA00000274"/>
    </source>
</evidence>
<dbReference type="InterPro" id="IPR021826">
    <property type="entry name" value="PpnN_C"/>
</dbReference>
<evidence type="ECO:0000256" key="2">
    <source>
        <dbReference type="ARBA" id="ARBA00011985"/>
    </source>
</evidence>
<dbReference type="GO" id="GO:0008714">
    <property type="term" value="F:AMP nucleosidase activity"/>
    <property type="evidence" value="ECO:0007669"/>
    <property type="project" value="UniProtKB-EC"/>
</dbReference>
<sequence length="454" mass="50442">MNRVQLNPVGWMSQLSQLEVTRLEDTTNSELYNTFRICCLAVLNSGVDEDDCEILFAPYKDFDVRLIRRERGVKIELVNPPEVAFVDGKLVRGVHEHIFAVLRDMLYMGNKYAFLHQTAPLDGNGITDMVFDMLRHSQALEGNDELNTIVCWGGHSINLHEYKYTKEVGYQLGLREMNICTGCGPGAMKGPMKGAAIGHAKQRYTKGRYIGISEPSIIAAEPPNAIVNELIIMPDIEKRLEAFVRIAHGIVIFPGGVGTAEELLYLLGILMSERNSQQPFPVVLTGPKGSEAYFEAIDDFIGSTLGKEAQSKYQIIIDDPIDVARALSTGLGKVQKFRRAMGDAFSFNWSLKIKEAFQTPFIPTHESMAALPLHRNQNVADLAVALRQAFSGIVAGNVKAEGVRQIKQNGPFNLTGEVDLMQRIDALLESFVSQKRMKLPGSEYIPCYTISGER</sequence>
<dbReference type="InterPro" id="IPR049788">
    <property type="entry name" value="PpnN"/>
</dbReference>
<keyword evidence="7" id="KW-1185">Reference proteome</keyword>
<dbReference type="EMBL" id="QRHA01000011">
    <property type="protein sequence ID" value="RDV24382.1"/>
    <property type="molecule type" value="Genomic_DNA"/>
</dbReference>
<dbReference type="InterPro" id="IPR027820">
    <property type="entry name" value="PpnN_N"/>
</dbReference>
<dbReference type="PANTHER" id="PTHR43393:SF1">
    <property type="entry name" value="PYRIMIDINE_PURINE NUCLEOTIDE 5'-MONOPHOSPHATE NUCLEOSIDASE"/>
    <property type="match status" value="1"/>
</dbReference>
<dbReference type="NCBIfam" id="NF038390">
    <property type="entry name" value="Nsidase_PpnN"/>
    <property type="match status" value="1"/>
</dbReference>
<dbReference type="InterPro" id="IPR052341">
    <property type="entry name" value="LOG_family_nucleotidases"/>
</dbReference>
<proteinExistence type="predicted"/>
<evidence type="ECO:0000256" key="3">
    <source>
        <dbReference type="ARBA" id="ARBA00031983"/>
    </source>
</evidence>
<dbReference type="InterPro" id="IPR031100">
    <property type="entry name" value="LOG_fam"/>
</dbReference>
<dbReference type="GO" id="GO:0005829">
    <property type="term" value="C:cytosol"/>
    <property type="evidence" value="ECO:0007669"/>
    <property type="project" value="TreeGrafter"/>
</dbReference>
<reference evidence="7" key="1">
    <citation type="submission" date="2018-08" db="EMBL/GenBank/DDBJ databases">
        <authorList>
            <person name="Zhang J."/>
            <person name="Du Z.-J."/>
        </authorList>
    </citation>
    <scope>NUCLEOTIDE SEQUENCE [LARGE SCALE GENOMIC DNA]</scope>
    <source>
        <strain evidence="7">KCTC 52655</strain>
    </source>
</reference>
<dbReference type="Proteomes" id="UP000256561">
    <property type="component" value="Unassembled WGS sequence"/>
</dbReference>
<protein>
    <recommendedName>
        <fullName evidence="3">AMP nucleosidase</fullName>
        <ecNumber evidence="2">3.2.2.4</ecNumber>
    </recommendedName>
    <alternativeName>
        <fullName evidence="3">AMP nucleosidase</fullName>
    </alternativeName>
</protein>
<dbReference type="AlphaFoldDB" id="A0A3D8M5F5"/>
<dbReference type="RefSeq" id="WP_115594109.1">
    <property type="nucleotide sequence ID" value="NZ_QRHA01000011.1"/>
</dbReference>
<feature type="domain" description="Pyrimidine/purine nucleotide 5'-monophosphate nucleosidase C-terminal" evidence="4">
    <location>
        <begin position="333"/>
        <end position="450"/>
    </location>
</feature>
<evidence type="ECO:0000259" key="5">
    <source>
        <dbReference type="Pfam" id="PF14793"/>
    </source>
</evidence>
<dbReference type="EC" id="3.2.2.4" evidence="2"/>
<dbReference type="PANTHER" id="PTHR43393">
    <property type="entry name" value="CYTOKININ RIBOSIDE 5'-MONOPHOSPHATE PHOSPHORIBOHYDROLASE"/>
    <property type="match status" value="1"/>
</dbReference>
<dbReference type="Pfam" id="PF14793">
    <property type="entry name" value="DUF4478"/>
    <property type="match status" value="1"/>
</dbReference>
<dbReference type="Pfam" id="PF11892">
    <property type="entry name" value="PpnN_C"/>
    <property type="match status" value="1"/>
</dbReference>
<evidence type="ECO:0000313" key="7">
    <source>
        <dbReference type="Proteomes" id="UP000256561"/>
    </source>
</evidence>
<feature type="domain" description="Pyrimidine/purine nucleotide 5'-monophosphate nucleosidase N-terminal" evidence="5">
    <location>
        <begin position="4"/>
        <end position="112"/>
    </location>
</feature>
<evidence type="ECO:0000259" key="4">
    <source>
        <dbReference type="Pfam" id="PF11892"/>
    </source>
</evidence>
<evidence type="ECO:0000313" key="6">
    <source>
        <dbReference type="EMBL" id="RDV24382.1"/>
    </source>
</evidence>